<sequence length="82" mass="8199">HESGHVTIASAAKPGEAGRHESGHVTIASAAKPGEAGRHESGHVSGRPVWGVGIASSITIASLRAVVSAVNRASRTVEAPTT</sequence>
<evidence type="ECO:0000313" key="5">
    <source>
        <dbReference type="Proteomes" id="UP000320513"/>
    </source>
</evidence>
<dbReference type="Pfam" id="PF08502">
    <property type="entry name" value="LeuA_dimer"/>
    <property type="match status" value="1"/>
</dbReference>
<dbReference type="GO" id="GO:0003852">
    <property type="term" value="F:2-isopropylmalate synthase activity"/>
    <property type="evidence" value="ECO:0007669"/>
    <property type="project" value="InterPro"/>
</dbReference>
<feature type="domain" description="2-isopropylmalate synthase LeuA allosteric (dimerisation)" evidence="3">
    <location>
        <begin position="46"/>
        <end position="73"/>
    </location>
</feature>
<dbReference type="GO" id="GO:0009098">
    <property type="term" value="P:L-leucine biosynthetic process"/>
    <property type="evidence" value="ECO:0007669"/>
    <property type="project" value="InterPro"/>
</dbReference>
<dbReference type="Gene3D" id="3.30.160.270">
    <property type="match status" value="1"/>
</dbReference>
<name>A0A557WYW3_9MYCO</name>
<gene>
    <name evidence="4" type="ORF">FPZ47_24890</name>
</gene>
<evidence type="ECO:0000259" key="3">
    <source>
        <dbReference type="Pfam" id="PF08502"/>
    </source>
</evidence>
<keyword evidence="5" id="KW-1185">Reference proteome</keyword>
<dbReference type="InterPro" id="IPR013709">
    <property type="entry name" value="2-isopropylmalate_synth_dimer"/>
</dbReference>
<dbReference type="Proteomes" id="UP000320513">
    <property type="component" value="Unassembled WGS sequence"/>
</dbReference>
<comment type="caution">
    <text evidence="4">The sequence shown here is derived from an EMBL/GenBank/DDBJ whole genome shotgun (WGS) entry which is preliminary data.</text>
</comment>
<feature type="region of interest" description="Disordered" evidence="2">
    <location>
        <begin position="1"/>
        <end position="48"/>
    </location>
</feature>
<dbReference type="EMBL" id="VMQU01000169">
    <property type="protein sequence ID" value="TVS78438.1"/>
    <property type="molecule type" value="Genomic_DNA"/>
</dbReference>
<dbReference type="InterPro" id="IPR036230">
    <property type="entry name" value="LeuA_allosteric_dom_sf"/>
</dbReference>
<evidence type="ECO:0000313" key="4">
    <source>
        <dbReference type="EMBL" id="TVS78438.1"/>
    </source>
</evidence>
<dbReference type="RefSeq" id="WP_282593871.1">
    <property type="nucleotide sequence ID" value="NZ_VMQU01000169.1"/>
</dbReference>
<organism evidence="4 5">
    <name type="scientific">Mycobacterium helveticum</name>
    <dbReference type="NCBI Taxonomy" id="2592811"/>
    <lineage>
        <taxon>Bacteria</taxon>
        <taxon>Bacillati</taxon>
        <taxon>Actinomycetota</taxon>
        <taxon>Actinomycetes</taxon>
        <taxon>Mycobacteriales</taxon>
        <taxon>Mycobacteriaceae</taxon>
        <taxon>Mycobacterium</taxon>
    </lineage>
</organism>
<accession>A0A557WYW3</accession>
<dbReference type="AlphaFoldDB" id="A0A557WYW3"/>
<dbReference type="SUPFAM" id="SSF110921">
    <property type="entry name" value="2-isopropylmalate synthase LeuA, allosteric (dimerisation) domain"/>
    <property type="match status" value="1"/>
</dbReference>
<reference evidence="4 5" key="1">
    <citation type="submission" date="2019-07" db="EMBL/GenBank/DDBJ databases">
        <title>New Mycobacterium species.</title>
        <authorList>
            <person name="Tortoli E."/>
            <person name="Ghielmetti G."/>
            <person name="Friedel U."/>
            <person name="Trovato A."/>
        </authorList>
    </citation>
    <scope>NUCLEOTIDE SEQUENCE [LARGE SCALE GENOMIC DNA]</scope>
    <source>
        <strain evidence="4 5">16-83</strain>
    </source>
</reference>
<evidence type="ECO:0000256" key="2">
    <source>
        <dbReference type="SAM" id="MobiDB-lite"/>
    </source>
</evidence>
<feature type="non-terminal residue" evidence="4">
    <location>
        <position position="1"/>
    </location>
</feature>
<keyword evidence="1" id="KW-0808">Transferase</keyword>
<proteinExistence type="predicted"/>
<evidence type="ECO:0000256" key="1">
    <source>
        <dbReference type="ARBA" id="ARBA00022679"/>
    </source>
</evidence>
<protein>
    <submittedName>
        <fullName evidence="4">2-isopropylmalate synthase</fullName>
    </submittedName>
</protein>